<evidence type="ECO:0008006" key="3">
    <source>
        <dbReference type="Google" id="ProtNLM"/>
    </source>
</evidence>
<name>R9GQH5_9SPHI</name>
<protein>
    <recommendedName>
        <fullName evidence="3">Nucleotide-diphospho-sugar transferase domain-containing protein</fullName>
    </recommendedName>
</protein>
<dbReference type="OrthoDB" id="7299295at2"/>
<reference evidence="1 2" key="1">
    <citation type="journal article" date="2013" name="Genome Announc.">
        <title>Draft Genome Sequence of Arcticibacter svalbardensis Strain MN12-7T, a Member of the Family Sphingobacteriaceae Isolated from an Arctic Soil Sample.</title>
        <authorList>
            <person name="Shivaji S."/>
            <person name="Ara S."/>
            <person name="Prasad S."/>
            <person name="Manasa B.P."/>
            <person name="Begum Z."/>
            <person name="Singh A."/>
            <person name="Kumar Pinnaka A."/>
        </authorList>
    </citation>
    <scope>NUCLEOTIDE SEQUENCE [LARGE SCALE GENOMIC DNA]</scope>
    <source>
        <strain evidence="1 2">MN12-7</strain>
    </source>
</reference>
<dbReference type="InterPro" id="IPR029044">
    <property type="entry name" value="Nucleotide-diphossugar_trans"/>
</dbReference>
<proteinExistence type="predicted"/>
<evidence type="ECO:0000313" key="2">
    <source>
        <dbReference type="Proteomes" id="UP000014174"/>
    </source>
</evidence>
<accession>R9GQH5</accession>
<dbReference type="eggNOG" id="ENOG5032JF5">
    <property type="taxonomic scope" value="Bacteria"/>
</dbReference>
<organism evidence="1 2">
    <name type="scientific">Arcticibacter svalbardensis MN12-7</name>
    <dbReference type="NCBI Taxonomy" id="1150600"/>
    <lineage>
        <taxon>Bacteria</taxon>
        <taxon>Pseudomonadati</taxon>
        <taxon>Bacteroidota</taxon>
        <taxon>Sphingobacteriia</taxon>
        <taxon>Sphingobacteriales</taxon>
        <taxon>Sphingobacteriaceae</taxon>
        <taxon>Arcticibacter</taxon>
    </lineage>
</organism>
<gene>
    <name evidence="1" type="ORF">ADIARSV_2807</name>
</gene>
<comment type="caution">
    <text evidence="1">The sequence shown here is derived from an EMBL/GenBank/DDBJ whole genome shotgun (WGS) entry which is preliminary data.</text>
</comment>
<sequence length="283" mass="32969">MKDIPLIFVHKGNSSYLKPVLAHNYAFNKVADIYLLGDEQNGKIPFVKHEMMEQYSATADKFAKIYEHMSSNPYQFELGCFQRWFIINEFVKQKGIEHFLYLDSDVMLFCNVKEVFNHFLPYDFTISQAHSPHITLFNSASLDRFCNYITELYSKPEYIARFKLSYQEFKDANRLGGICDMFAFSLYQQDVSDHVKEISEPSGAYYFDSNINESDGFEMKAGLKKVYWKNNLPYAKTTGGESYVQLYALHFQGAAKSQVSRYALNQRLERPGIISFIKQIIFQ</sequence>
<dbReference type="AlphaFoldDB" id="R9GQH5"/>
<dbReference type="STRING" id="1150600.ADIARSV_2807"/>
<dbReference type="Proteomes" id="UP000014174">
    <property type="component" value="Unassembled WGS sequence"/>
</dbReference>
<keyword evidence="2" id="KW-1185">Reference proteome</keyword>
<dbReference type="RefSeq" id="WP_016196038.1">
    <property type="nucleotide sequence ID" value="NZ_AQPN01000100.1"/>
</dbReference>
<dbReference type="SUPFAM" id="SSF53448">
    <property type="entry name" value="Nucleotide-diphospho-sugar transferases"/>
    <property type="match status" value="1"/>
</dbReference>
<evidence type="ECO:0000313" key="1">
    <source>
        <dbReference type="EMBL" id="EOR93973.1"/>
    </source>
</evidence>
<dbReference type="EMBL" id="AQPN01000100">
    <property type="protein sequence ID" value="EOR93973.1"/>
    <property type="molecule type" value="Genomic_DNA"/>
</dbReference>